<organism evidence="1 2">
    <name type="scientific">Iris pallida</name>
    <name type="common">Sweet iris</name>
    <dbReference type="NCBI Taxonomy" id="29817"/>
    <lineage>
        <taxon>Eukaryota</taxon>
        <taxon>Viridiplantae</taxon>
        <taxon>Streptophyta</taxon>
        <taxon>Embryophyta</taxon>
        <taxon>Tracheophyta</taxon>
        <taxon>Spermatophyta</taxon>
        <taxon>Magnoliopsida</taxon>
        <taxon>Liliopsida</taxon>
        <taxon>Asparagales</taxon>
        <taxon>Iridaceae</taxon>
        <taxon>Iridoideae</taxon>
        <taxon>Irideae</taxon>
        <taxon>Iris</taxon>
    </lineage>
</organism>
<dbReference type="AlphaFoldDB" id="A0AAX6H7F4"/>
<comment type="caution">
    <text evidence="1">The sequence shown here is derived from an EMBL/GenBank/DDBJ whole genome shotgun (WGS) entry which is preliminary data.</text>
</comment>
<protein>
    <submittedName>
        <fullName evidence="1">Uncharacterized protein</fullName>
    </submittedName>
</protein>
<keyword evidence="2" id="KW-1185">Reference proteome</keyword>
<dbReference type="EMBL" id="JANAVB010011999">
    <property type="protein sequence ID" value="KAJ6836598.1"/>
    <property type="molecule type" value="Genomic_DNA"/>
</dbReference>
<sequence>MTLNFFFFDSPKEKMLFNKEHVLVRTVKKFDSPTN</sequence>
<proteinExistence type="predicted"/>
<dbReference type="Proteomes" id="UP001140949">
    <property type="component" value="Unassembled WGS sequence"/>
</dbReference>
<reference evidence="1" key="1">
    <citation type="journal article" date="2023" name="GigaByte">
        <title>Genome assembly of the bearded iris, Iris pallida Lam.</title>
        <authorList>
            <person name="Bruccoleri R.E."/>
            <person name="Oakeley E.J."/>
            <person name="Faust A.M.E."/>
            <person name="Altorfer M."/>
            <person name="Dessus-Babus S."/>
            <person name="Burckhardt D."/>
            <person name="Oertli M."/>
            <person name="Naumann U."/>
            <person name="Petersen F."/>
            <person name="Wong J."/>
        </authorList>
    </citation>
    <scope>NUCLEOTIDE SEQUENCE</scope>
    <source>
        <strain evidence="1">GSM-AAB239-AS_SAM_17_03QT</strain>
    </source>
</reference>
<evidence type="ECO:0000313" key="1">
    <source>
        <dbReference type="EMBL" id="KAJ6836598.1"/>
    </source>
</evidence>
<name>A0AAX6H7F4_IRIPA</name>
<evidence type="ECO:0000313" key="2">
    <source>
        <dbReference type="Proteomes" id="UP001140949"/>
    </source>
</evidence>
<reference evidence="1" key="2">
    <citation type="submission" date="2023-04" db="EMBL/GenBank/DDBJ databases">
        <authorList>
            <person name="Bruccoleri R.E."/>
            <person name="Oakeley E.J."/>
            <person name="Faust A.-M."/>
            <person name="Dessus-Babus S."/>
            <person name="Altorfer M."/>
            <person name="Burckhardt D."/>
            <person name="Oertli M."/>
            <person name="Naumann U."/>
            <person name="Petersen F."/>
            <person name="Wong J."/>
        </authorList>
    </citation>
    <scope>NUCLEOTIDE SEQUENCE</scope>
    <source>
        <strain evidence="1">GSM-AAB239-AS_SAM_17_03QT</strain>
        <tissue evidence="1">Leaf</tissue>
    </source>
</reference>
<accession>A0AAX6H7F4</accession>
<gene>
    <name evidence="1" type="ORF">M6B38_326320</name>
</gene>